<protein>
    <submittedName>
        <fullName evidence="3">Uncharacterized protein</fullName>
    </submittedName>
</protein>
<reference evidence="3 4" key="1">
    <citation type="submission" date="2015-10" db="EMBL/GenBank/DDBJ databases">
        <title>Genome analyses suggest a sexual origin of heterokaryosis in a supposedly ancient asexual fungus.</title>
        <authorList>
            <person name="Ropars J."/>
            <person name="Sedzielewska K."/>
            <person name="Noel J."/>
            <person name="Charron P."/>
            <person name="Farinelli L."/>
            <person name="Marton T."/>
            <person name="Kruger M."/>
            <person name="Pelin A."/>
            <person name="Brachmann A."/>
            <person name="Corradi N."/>
        </authorList>
    </citation>
    <scope>NUCLEOTIDE SEQUENCE [LARGE SCALE GENOMIC DNA]</scope>
    <source>
        <strain evidence="3 4">A4</strain>
    </source>
</reference>
<evidence type="ECO:0000256" key="1">
    <source>
        <dbReference type="SAM" id="MobiDB-lite"/>
    </source>
</evidence>
<keyword evidence="2" id="KW-0472">Membrane</keyword>
<evidence type="ECO:0000256" key="2">
    <source>
        <dbReference type="SAM" id="Phobius"/>
    </source>
</evidence>
<organism evidence="3 4">
    <name type="scientific">Rhizophagus irregularis</name>
    <dbReference type="NCBI Taxonomy" id="588596"/>
    <lineage>
        <taxon>Eukaryota</taxon>
        <taxon>Fungi</taxon>
        <taxon>Fungi incertae sedis</taxon>
        <taxon>Mucoromycota</taxon>
        <taxon>Glomeromycotina</taxon>
        <taxon>Glomeromycetes</taxon>
        <taxon>Glomerales</taxon>
        <taxon>Glomeraceae</taxon>
        <taxon>Rhizophagus</taxon>
    </lineage>
</organism>
<name>A0A2I1GNA1_9GLOM</name>
<evidence type="ECO:0000313" key="4">
    <source>
        <dbReference type="Proteomes" id="UP000234323"/>
    </source>
</evidence>
<dbReference type="EMBL" id="LLXI01000606">
    <property type="protein sequence ID" value="PKY48129.1"/>
    <property type="molecule type" value="Genomic_DNA"/>
</dbReference>
<feature type="transmembrane region" description="Helical" evidence="2">
    <location>
        <begin position="12"/>
        <end position="33"/>
    </location>
</feature>
<gene>
    <name evidence="3" type="ORF">RhiirA4_463615</name>
</gene>
<dbReference type="AlphaFoldDB" id="A0A2I1GNA1"/>
<dbReference type="Proteomes" id="UP000234323">
    <property type="component" value="Unassembled WGS sequence"/>
</dbReference>
<accession>A0A2I1GNA1</accession>
<feature type="region of interest" description="Disordered" evidence="1">
    <location>
        <begin position="44"/>
        <end position="65"/>
    </location>
</feature>
<evidence type="ECO:0000313" key="3">
    <source>
        <dbReference type="EMBL" id="PKY48129.1"/>
    </source>
</evidence>
<sequence>MVLLDFSGYWDFWHFFGSLGCGILMVPQFFLFLDDSRRLEQEIGSDGRGHHIPKEIDFDLEPDPR</sequence>
<comment type="caution">
    <text evidence="3">The sequence shown here is derived from an EMBL/GenBank/DDBJ whole genome shotgun (WGS) entry which is preliminary data.</text>
</comment>
<keyword evidence="2" id="KW-1133">Transmembrane helix</keyword>
<proteinExistence type="predicted"/>
<keyword evidence="2" id="KW-0812">Transmembrane</keyword>
<keyword evidence="4" id="KW-1185">Reference proteome</keyword>